<keyword evidence="1" id="KW-0732">Signal</keyword>
<accession>A0ABW3HY58</accession>
<keyword evidence="3" id="KW-1185">Reference proteome</keyword>
<reference evidence="3" key="1">
    <citation type="journal article" date="2019" name="Int. J. Syst. Evol. Microbiol.">
        <title>The Global Catalogue of Microorganisms (GCM) 10K type strain sequencing project: providing services to taxonomists for standard genome sequencing and annotation.</title>
        <authorList>
            <consortium name="The Broad Institute Genomics Platform"/>
            <consortium name="The Broad Institute Genome Sequencing Center for Infectious Disease"/>
            <person name="Wu L."/>
            <person name="Ma J."/>
        </authorList>
    </citation>
    <scope>NUCLEOTIDE SEQUENCE [LARGE SCALE GENOMIC DNA]</scope>
    <source>
        <strain evidence="3">CCUG 62114</strain>
    </source>
</reference>
<dbReference type="RefSeq" id="WP_377712196.1">
    <property type="nucleotide sequence ID" value="NZ_JBHTJM010000001.1"/>
</dbReference>
<dbReference type="Proteomes" id="UP001596997">
    <property type="component" value="Unassembled WGS sequence"/>
</dbReference>
<comment type="caution">
    <text evidence="2">The sequence shown here is derived from an EMBL/GenBank/DDBJ whole genome shotgun (WGS) entry which is preliminary data.</text>
</comment>
<proteinExistence type="predicted"/>
<organism evidence="2 3">
    <name type="scientific">Pseudofulvibacter geojedonensis</name>
    <dbReference type="NCBI Taxonomy" id="1123758"/>
    <lineage>
        <taxon>Bacteria</taxon>
        <taxon>Pseudomonadati</taxon>
        <taxon>Bacteroidota</taxon>
        <taxon>Flavobacteriia</taxon>
        <taxon>Flavobacteriales</taxon>
        <taxon>Flavobacteriaceae</taxon>
        <taxon>Pseudofulvibacter</taxon>
    </lineage>
</organism>
<evidence type="ECO:0000256" key="1">
    <source>
        <dbReference type="SAM" id="SignalP"/>
    </source>
</evidence>
<gene>
    <name evidence="2" type="ORF">ACFQ1O_00555</name>
</gene>
<name>A0ABW3HY58_9FLAO</name>
<evidence type="ECO:0000313" key="3">
    <source>
        <dbReference type="Proteomes" id="UP001596997"/>
    </source>
</evidence>
<sequence length="71" mass="8193">MKNVLYLFGIILLLSFNSCATRVKARATAKKVTVVKVAPRGHKVVYVKGAKYYTWNGKRYQKTRRGYILVR</sequence>
<feature type="signal peptide" evidence="1">
    <location>
        <begin position="1"/>
        <end position="20"/>
    </location>
</feature>
<protein>
    <recommendedName>
        <fullName evidence="4">Lipoprotein</fullName>
    </recommendedName>
</protein>
<dbReference type="EMBL" id="JBHTJM010000001">
    <property type="protein sequence ID" value="MFD0962489.1"/>
    <property type="molecule type" value="Genomic_DNA"/>
</dbReference>
<evidence type="ECO:0008006" key="4">
    <source>
        <dbReference type="Google" id="ProtNLM"/>
    </source>
</evidence>
<feature type="chain" id="PRO_5046911927" description="Lipoprotein" evidence="1">
    <location>
        <begin position="21"/>
        <end position="71"/>
    </location>
</feature>
<evidence type="ECO:0000313" key="2">
    <source>
        <dbReference type="EMBL" id="MFD0962489.1"/>
    </source>
</evidence>